<dbReference type="SUPFAM" id="SSF69985">
    <property type="entry name" value="Colicin E3 receptor domain"/>
    <property type="match status" value="1"/>
</dbReference>
<dbReference type="InterPro" id="IPR013424">
    <property type="entry name" value="Ice-binding_C"/>
</dbReference>
<gene>
    <name evidence="5" type="ORF">NIES21_41950</name>
</gene>
<dbReference type="OrthoDB" id="507489at2"/>
<evidence type="ECO:0000256" key="2">
    <source>
        <dbReference type="SAM" id="SignalP"/>
    </source>
</evidence>
<organism evidence="5 6">
    <name type="scientific">Anabaenopsis circularis NIES-21</name>
    <dbReference type="NCBI Taxonomy" id="1085406"/>
    <lineage>
        <taxon>Bacteria</taxon>
        <taxon>Bacillati</taxon>
        <taxon>Cyanobacteriota</taxon>
        <taxon>Cyanophyceae</taxon>
        <taxon>Nostocales</taxon>
        <taxon>Nodulariaceae</taxon>
        <taxon>Anabaenopsis</taxon>
    </lineage>
</organism>
<dbReference type="NCBIfam" id="TIGR02595">
    <property type="entry name" value="PEP_CTERM"/>
    <property type="match status" value="1"/>
</dbReference>
<keyword evidence="6" id="KW-1185">Reference proteome</keyword>
<keyword evidence="1" id="KW-0175">Coiled coil</keyword>
<name>A0A1Z4GLK1_9CYAN</name>
<dbReference type="AlphaFoldDB" id="A0A1Z4GLK1"/>
<evidence type="ECO:0000259" key="4">
    <source>
        <dbReference type="Pfam" id="PF13448"/>
    </source>
</evidence>
<feature type="signal peptide" evidence="2">
    <location>
        <begin position="1"/>
        <end position="29"/>
    </location>
</feature>
<reference evidence="5 6" key="1">
    <citation type="submission" date="2017-06" db="EMBL/GenBank/DDBJ databases">
        <title>Genome sequencing of cyanobaciteial culture collection at National Institute for Environmental Studies (NIES).</title>
        <authorList>
            <person name="Hirose Y."/>
            <person name="Shimura Y."/>
            <person name="Fujisawa T."/>
            <person name="Nakamura Y."/>
            <person name="Kawachi M."/>
        </authorList>
    </citation>
    <scope>NUCLEOTIDE SEQUENCE [LARGE SCALE GENOMIC DNA]</scope>
    <source>
        <strain evidence="5 6">NIES-21</strain>
    </source>
</reference>
<feature type="domain" description="DUF4114" evidence="4">
    <location>
        <begin position="396"/>
        <end position="468"/>
    </location>
</feature>
<evidence type="ECO:0000256" key="1">
    <source>
        <dbReference type="SAM" id="Coils"/>
    </source>
</evidence>
<protein>
    <recommendedName>
        <fullName evidence="7">DUF4114 domain-containing protein</fullName>
    </recommendedName>
</protein>
<dbReference type="Gene3D" id="1.10.287.620">
    <property type="entry name" value="Helix Hairpins"/>
    <property type="match status" value="1"/>
</dbReference>
<evidence type="ECO:0000313" key="6">
    <source>
        <dbReference type="Proteomes" id="UP000218287"/>
    </source>
</evidence>
<dbReference type="Pfam" id="PF07589">
    <property type="entry name" value="PEP-CTERM"/>
    <property type="match status" value="1"/>
</dbReference>
<keyword evidence="2" id="KW-0732">Signal</keyword>
<dbReference type="Pfam" id="PF13448">
    <property type="entry name" value="DUF4114"/>
    <property type="match status" value="1"/>
</dbReference>
<proteinExistence type="predicted"/>
<evidence type="ECO:0000259" key="3">
    <source>
        <dbReference type="Pfam" id="PF07589"/>
    </source>
</evidence>
<feature type="chain" id="PRO_5013187530" description="DUF4114 domain-containing protein" evidence="2">
    <location>
        <begin position="30"/>
        <end position="503"/>
    </location>
</feature>
<dbReference type="Proteomes" id="UP000218287">
    <property type="component" value="Chromosome"/>
</dbReference>
<evidence type="ECO:0000313" key="5">
    <source>
        <dbReference type="EMBL" id="BAY18349.1"/>
    </source>
</evidence>
<dbReference type="InterPro" id="IPR025193">
    <property type="entry name" value="DUF4114"/>
</dbReference>
<feature type="coiled-coil region" evidence="1">
    <location>
        <begin position="181"/>
        <end position="229"/>
    </location>
</feature>
<sequence>MTDMNRIRFVLIAAATLTYSLSGMGSAGATTTNTTSIKVTTIQETIKEASIAAKKAKESVDTLKKTEDTLTKTTQTATKAKQDAIKVLNSAEQTFQKTDADFIAAKAAYDAANKTLTDTKTVYDAANKTLTDTKTVYDAANKTLTDAKAALAAAKTQAQKSAAQQTVTNATTVFNTANTKLNDAKTQFSTATTKLNDATNKCNTATGKLNDATSKRTTAEQARNQASQQAQTVTANADKSVKDAQDVRNQAKLDADNAAKYSVEAQEAAKKASDWSTMKRLTVKDRSEDKNFLSILPQFQALVQKEGVAIPADQVKAQKVDFSHLFLAQKHNVRVWFLNEGAAYKNQLAYESIRGDKYGNGMIFENVSCNSTKNKCEKGEKDGVLDIGDFVDLGSFKSGTQLNFLLKADGYSAKPQNGDIYGADPTLNPDGLQHLMGWKIGNYLMMGFEDLRNGGDKDYNDTMFVVDFGKDNLKASAVPEPSATLPILGLGALGMLKLRRRRR</sequence>
<evidence type="ECO:0008006" key="7">
    <source>
        <dbReference type="Google" id="ProtNLM"/>
    </source>
</evidence>
<dbReference type="EMBL" id="AP018174">
    <property type="protein sequence ID" value="BAY18349.1"/>
    <property type="molecule type" value="Genomic_DNA"/>
</dbReference>
<accession>A0A1Z4GLK1</accession>
<feature type="domain" description="Ice-binding protein C-terminal" evidence="3">
    <location>
        <begin position="477"/>
        <end position="501"/>
    </location>
</feature>
<feature type="coiled-coil region" evidence="1">
    <location>
        <begin position="46"/>
        <end position="83"/>
    </location>
</feature>